<dbReference type="PATRIC" id="fig|38323.4.peg.1096"/>
<dbReference type="AlphaFoldDB" id="X5MFV5"/>
<gene>
    <name evidence="1" type="ORF">BM1374165_01036</name>
</gene>
<evidence type="ECO:0000313" key="1">
    <source>
        <dbReference type="EMBL" id="CDO47039.1"/>
    </source>
</evidence>
<dbReference type="KEGG" id="bhs:BM1374165_01036"/>
<proteinExistence type="predicted"/>
<accession>X5MFV5</accession>
<protein>
    <submittedName>
        <fullName evidence="1">Virulence-associated protein E</fullName>
    </submittedName>
</protein>
<reference evidence="2" key="1">
    <citation type="submission" date="2013-11" db="EMBL/GenBank/DDBJ databases">
        <title>Genome sequencing of Bartonella spp. isolated from human blood.</title>
        <authorList>
            <person name="Raoult D."/>
        </authorList>
    </citation>
    <scope>NUCLEOTIDE SEQUENCE</scope>
    <source>
        <strain evidence="2">BM1374165</strain>
    </source>
</reference>
<name>X5MFV5_BARHN</name>
<organism evidence="1 2">
    <name type="scientific">Bartonella henselae</name>
    <name type="common">Rochalimaea henselae</name>
    <dbReference type="NCBI Taxonomy" id="38323"/>
    <lineage>
        <taxon>Bacteria</taxon>
        <taxon>Pseudomonadati</taxon>
        <taxon>Pseudomonadota</taxon>
        <taxon>Alphaproteobacteria</taxon>
        <taxon>Hyphomicrobiales</taxon>
        <taxon>Bartonellaceae</taxon>
        <taxon>Bartonella</taxon>
    </lineage>
</organism>
<dbReference type="Proteomes" id="UP000019801">
    <property type="component" value="Chromosome I"/>
</dbReference>
<dbReference type="EMBL" id="HG969191">
    <property type="protein sequence ID" value="CDO47039.1"/>
    <property type="molecule type" value="Genomic_DNA"/>
</dbReference>
<sequence length="75" mass="8785">MHANLSTTKTCFTVAMDGGNADRKANFTLAERVYKQDFDIFMIQFSHRTDFNDLLLSKRGNNERKQKQQSKYSFK</sequence>
<evidence type="ECO:0000313" key="2">
    <source>
        <dbReference type="Proteomes" id="UP000019801"/>
    </source>
</evidence>